<name>A0AAD4WAJ8_PRUDU</name>
<feature type="transmembrane region" description="Helical" evidence="1">
    <location>
        <begin position="32"/>
        <end position="53"/>
    </location>
</feature>
<dbReference type="EMBL" id="JAJFAZ020000003">
    <property type="protein sequence ID" value="KAI5339034.1"/>
    <property type="molecule type" value="Genomic_DNA"/>
</dbReference>
<evidence type="ECO:0000313" key="2">
    <source>
        <dbReference type="EMBL" id="KAI5339034.1"/>
    </source>
</evidence>
<keyword evidence="3" id="KW-1185">Reference proteome</keyword>
<organism evidence="2 3">
    <name type="scientific">Prunus dulcis</name>
    <name type="common">Almond</name>
    <name type="synonym">Amygdalus dulcis</name>
    <dbReference type="NCBI Taxonomy" id="3755"/>
    <lineage>
        <taxon>Eukaryota</taxon>
        <taxon>Viridiplantae</taxon>
        <taxon>Streptophyta</taxon>
        <taxon>Embryophyta</taxon>
        <taxon>Tracheophyta</taxon>
        <taxon>Spermatophyta</taxon>
        <taxon>Magnoliopsida</taxon>
        <taxon>eudicotyledons</taxon>
        <taxon>Gunneridae</taxon>
        <taxon>Pentapetalae</taxon>
        <taxon>rosids</taxon>
        <taxon>fabids</taxon>
        <taxon>Rosales</taxon>
        <taxon>Rosaceae</taxon>
        <taxon>Amygdaloideae</taxon>
        <taxon>Amygdaleae</taxon>
        <taxon>Prunus</taxon>
    </lineage>
</organism>
<reference evidence="2 3" key="1">
    <citation type="journal article" date="2022" name="G3 (Bethesda)">
        <title>Whole-genome sequence and methylome profiling of the almond [Prunus dulcis (Mill.) D.A. Webb] cultivar 'Nonpareil'.</title>
        <authorList>
            <person name="D'Amico-Willman K.M."/>
            <person name="Ouma W.Z."/>
            <person name="Meulia T."/>
            <person name="Sideli G.M."/>
            <person name="Gradziel T.M."/>
            <person name="Fresnedo-Ramirez J."/>
        </authorList>
    </citation>
    <scope>NUCLEOTIDE SEQUENCE [LARGE SCALE GENOMIC DNA]</scope>
    <source>
        <strain evidence="2">Clone GOH B32 T37-40</strain>
    </source>
</reference>
<keyword evidence="1" id="KW-0472">Membrane</keyword>
<comment type="caution">
    <text evidence="2">The sequence shown here is derived from an EMBL/GenBank/DDBJ whole genome shotgun (WGS) entry which is preliminary data.</text>
</comment>
<dbReference type="AlphaFoldDB" id="A0AAD4WAJ8"/>
<dbReference type="Proteomes" id="UP001054821">
    <property type="component" value="Chromosome 3"/>
</dbReference>
<evidence type="ECO:0000313" key="3">
    <source>
        <dbReference type="Proteomes" id="UP001054821"/>
    </source>
</evidence>
<keyword evidence="1" id="KW-1133">Transmembrane helix</keyword>
<proteinExistence type="predicted"/>
<gene>
    <name evidence="2" type="ORF">L3X38_018306</name>
</gene>
<evidence type="ECO:0000256" key="1">
    <source>
        <dbReference type="SAM" id="Phobius"/>
    </source>
</evidence>
<accession>A0AAD4WAJ8</accession>
<protein>
    <submittedName>
        <fullName evidence="2">Uncharacterized protein</fullName>
    </submittedName>
</protein>
<sequence>MPTTSSSASSAPTCFFPLQRFSTRRLLRSHQAFFSFSMLLASATLCFGISAAVDEDKAPSMSLVLVCSEFGSSFPPSPSSDLILTYLFLASRHFSQLARGGFLSEVLIPQHSLVSFASMLRWARGCGFC</sequence>
<keyword evidence="1" id="KW-0812">Transmembrane</keyword>